<keyword evidence="1" id="KW-1133">Transmembrane helix</keyword>
<keyword evidence="2" id="KW-0732">Signal</keyword>
<evidence type="ECO:0000313" key="3">
    <source>
        <dbReference type="Proteomes" id="UP000887577"/>
    </source>
</evidence>
<accession>A0A914Y4Y2</accession>
<organism evidence="3 4">
    <name type="scientific">Panagrolaimus superbus</name>
    <dbReference type="NCBI Taxonomy" id="310955"/>
    <lineage>
        <taxon>Eukaryota</taxon>
        <taxon>Metazoa</taxon>
        <taxon>Ecdysozoa</taxon>
        <taxon>Nematoda</taxon>
        <taxon>Chromadorea</taxon>
        <taxon>Rhabditida</taxon>
        <taxon>Tylenchina</taxon>
        <taxon>Panagrolaimomorpha</taxon>
        <taxon>Panagrolaimoidea</taxon>
        <taxon>Panagrolaimidae</taxon>
        <taxon>Panagrolaimus</taxon>
    </lineage>
</organism>
<feature type="chain" id="PRO_5037586291" evidence="2">
    <location>
        <begin position="22"/>
        <end position="432"/>
    </location>
</feature>
<keyword evidence="3" id="KW-1185">Reference proteome</keyword>
<evidence type="ECO:0000256" key="2">
    <source>
        <dbReference type="SAM" id="SignalP"/>
    </source>
</evidence>
<reference evidence="4" key="1">
    <citation type="submission" date="2022-11" db="UniProtKB">
        <authorList>
            <consortium name="WormBaseParasite"/>
        </authorList>
    </citation>
    <scope>IDENTIFICATION</scope>
</reference>
<keyword evidence="1" id="KW-0812">Transmembrane</keyword>
<evidence type="ECO:0000313" key="4">
    <source>
        <dbReference type="WBParaSite" id="PSU_v2.g14498.t1"/>
    </source>
</evidence>
<dbReference type="WBParaSite" id="PSU_v2.g14498.t1">
    <property type="protein sequence ID" value="PSU_v2.g14498.t1"/>
    <property type="gene ID" value="PSU_v2.g14498"/>
</dbReference>
<feature type="signal peptide" evidence="2">
    <location>
        <begin position="1"/>
        <end position="21"/>
    </location>
</feature>
<protein>
    <submittedName>
        <fullName evidence="4">Uncharacterized protein</fullName>
    </submittedName>
</protein>
<evidence type="ECO:0000256" key="1">
    <source>
        <dbReference type="SAM" id="Phobius"/>
    </source>
</evidence>
<name>A0A914Y4Y2_9BILA</name>
<dbReference type="AlphaFoldDB" id="A0A914Y4Y2"/>
<keyword evidence="1" id="KW-0472">Membrane</keyword>
<feature type="transmembrane region" description="Helical" evidence="1">
    <location>
        <begin position="367"/>
        <end position="389"/>
    </location>
</feature>
<proteinExistence type="predicted"/>
<sequence>MRFWIIILYFECCFLFLNIFADTSHDLIVHSGNDHRTYIILDFLDGMSVNFIKPENQKLDIKILKPIQNECHSSFKFFDSNREISGQGIIKNTSLTLKCRGNVFDQEISSTEFHRINFTSCTDISDKLNFTFTFRKKCGLILSIIQTITVSIHVPPTSLLPLPYKIVLEDNVYFILSNITTKWMQNLQRNENNQWKYTVLKNVNSSMFVLDEKYPRNVVIFDAGKNESCITVFKLTFHVPSKCEVKFSYKNQQLTLEAGGYEEVLQGRRFKLYFHEGKLIGIQMNPFQIIELYVCQIETTSAHAWLIHDVEVATCENTSFIFDSNVQIAVTNSTKSSSKTFNTYESSKHFEKTTTATKKTDNASMTWLWIILGITFILILIGFSLIVFYKYCCSREKSSTDEFARQYERHKLKIKAKRRQKKQFSIGEPGEQ</sequence>
<dbReference type="Proteomes" id="UP000887577">
    <property type="component" value="Unplaced"/>
</dbReference>